<organism evidence="1 2">
    <name type="scientific">Gossypium tomentosum</name>
    <name type="common">Hawaiian cotton</name>
    <name type="synonym">Gossypium sandvicense</name>
    <dbReference type="NCBI Taxonomy" id="34277"/>
    <lineage>
        <taxon>Eukaryota</taxon>
        <taxon>Viridiplantae</taxon>
        <taxon>Streptophyta</taxon>
        <taxon>Embryophyta</taxon>
        <taxon>Tracheophyta</taxon>
        <taxon>Spermatophyta</taxon>
        <taxon>Magnoliopsida</taxon>
        <taxon>eudicotyledons</taxon>
        <taxon>Gunneridae</taxon>
        <taxon>Pentapetalae</taxon>
        <taxon>rosids</taxon>
        <taxon>malvids</taxon>
        <taxon>Malvales</taxon>
        <taxon>Malvaceae</taxon>
        <taxon>Malvoideae</taxon>
        <taxon>Gossypium</taxon>
    </lineage>
</organism>
<accession>A0A5D2PSZ4</accession>
<evidence type="ECO:0000313" key="1">
    <source>
        <dbReference type="EMBL" id="TYI19003.1"/>
    </source>
</evidence>
<sequence length="47" mass="5474">MRFSLEINSPKITKFFKLSTGSIRSFYEQGKGQREAYLAFNVRSKVI</sequence>
<dbReference type="AlphaFoldDB" id="A0A5D2PSZ4"/>
<dbReference type="EMBL" id="CM017616">
    <property type="protein sequence ID" value="TYI19003.1"/>
    <property type="molecule type" value="Genomic_DNA"/>
</dbReference>
<gene>
    <name evidence="1" type="ORF">ES332_A07G133500v1</name>
</gene>
<reference evidence="1 2" key="1">
    <citation type="submission" date="2019-07" db="EMBL/GenBank/DDBJ databases">
        <title>WGS assembly of Gossypium tomentosum.</title>
        <authorList>
            <person name="Chen Z.J."/>
            <person name="Sreedasyam A."/>
            <person name="Ando A."/>
            <person name="Song Q."/>
            <person name="De L."/>
            <person name="Hulse-Kemp A."/>
            <person name="Ding M."/>
            <person name="Ye W."/>
            <person name="Kirkbride R."/>
            <person name="Jenkins J."/>
            <person name="Plott C."/>
            <person name="Lovell J."/>
            <person name="Lin Y.-M."/>
            <person name="Vaughn R."/>
            <person name="Liu B."/>
            <person name="Li W."/>
            <person name="Simpson S."/>
            <person name="Scheffler B."/>
            <person name="Saski C."/>
            <person name="Grover C."/>
            <person name="Hu G."/>
            <person name="Conover J."/>
            <person name="Carlson J."/>
            <person name="Shu S."/>
            <person name="Boston L."/>
            <person name="Williams M."/>
            <person name="Peterson D."/>
            <person name="Mcgee K."/>
            <person name="Jones D."/>
            <person name="Wendel J."/>
            <person name="Stelly D."/>
            <person name="Grimwood J."/>
            <person name="Schmutz J."/>
        </authorList>
    </citation>
    <scope>NUCLEOTIDE SEQUENCE [LARGE SCALE GENOMIC DNA]</scope>
    <source>
        <strain evidence="1">7179.01</strain>
    </source>
</reference>
<keyword evidence="2" id="KW-1185">Reference proteome</keyword>
<evidence type="ECO:0000313" key="2">
    <source>
        <dbReference type="Proteomes" id="UP000322667"/>
    </source>
</evidence>
<dbReference type="Proteomes" id="UP000322667">
    <property type="component" value="Chromosome A07"/>
</dbReference>
<proteinExistence type="predicted"/>
<name>A0A5D2PSZ4_GOSTO</name>
<protein>
    <submittedName>
        <fullName evidence="1">Uncharacterized protein</fullName>
    </submittedName>
</protein>